<organism evidence="2 3">
    <name type="scientific">Streptomyces mauvecolor</name>
    <dbReference type="NCBI Taxonomy" id="58345"/>
    <lineage>
        <taxon>Bacteria</taxon>
        <taxon>Bacillati</taxon>
        <taxon>Actinomycetota</taxon>
        <taxon>Actinomycetes</taxon>
        <taxon>Kitasatosporales</taxon>
        <taxon>Streptomycetaceae</taxon>
        <taxon>Streptomyces</taxon>
    </lineage>
</organism>
<dbReference type="EMBL" id="JBHSIZ010000011">
    <property type="protein sequence ID" value="MFC4956844.1"/>
    <property type="molecule type" value="Genomic_DNA"/>
</dbReference>
<protein>
    <recommendedName>
        <fullName evidence="4">Transposase</fullName>
    </recommendedName>
</protein>
<evidence type="ECO:0000313" key="3">
    <source>
        <dbReference type="Proteomes" id="UP001595834"/>
    </source>
</evidence>
<feature type="region of interest" description="Disordered" evidence="1">
    <location>
        <begin position="213"/>
        <end position="232"/>
    </location>
</feature>
<dbReference type="RefSeq" id="WP_344380167.1">
    <property type="nucleotide sequence ID" value="NZ_BAAASQ010000038.1"/>
</dbReference>
<name>A0ABV9UKS2_9ACTN</name>
<accession>A0ABV9UKS2</accession>
<sequence length="262" mass="29115">MSTGQELELFEGCELVLGGAPWTVEVLEPHRGTVALRNADGEEQSVTVRTLMHHRNCRLSSRSRRDLPASDRGRQPKTLKDLTPAQQKVIEFRLAHLLEVETGHRSGDPLRPVAGEPKPQYDPARTPLLAERRRAKVTELAELRRREPEQAQMAGLDRVSSRTLERWAARYRRWGVMGCADDRWLRPCTGHHSITEPVREAIFAVRSEWLGEGSTSRGVNGARRNAAGDSDHGDASVALLLPTARLASTLSANTAAVSSRQR</sequence>
<feature type="region of interest" description="Disordered" evidence="1">
    <location>
        <begin position="59"/>
        <end position="82"/>
    </location>
</feature>
<evidence type="ECO:0008006" key="4">
    <source>
        <dbReference type="Google" id="ProtNLM"/>
    </source>
</evidence>
<comment type="caution">
    <text evidence="2">The sequence shown here is derived from an EMBL/GenBank/DDBJ whole genome shotgun (WGS) entry which is preliminary data.</text>
</comment>
<proteinExistence type="predicted"/>
<evidence type="ECO:0000313" key="2">
    <source>
        <dbReference type="EMBL" id="MFC4956844.1"/>
    </source>
</evidence>
<feature type="compositionally biased region" description="Basic and acidic residues" evidence="1">
    <location>
        <begin position="63"/>
        <end position="80"/>
    </location>
</feature>
<dbReference type="Proteomes" id="UP001595834">
    <property type="component" value="Unassembled WGS sequence"/>
</dbReference>
<feature type="region of interest" description="Disordered" evidence="1">
    <location>
        <begin position="105"/>
        <end position="124"/>
    </location>
</feature>
<reference evidence="3" key="1">
    <citation type="journal article" date="2019" name="Int. J. Syst. Evol. Microbiol.">
        <title>The Global Catalogue of Microorganisms (GCM) 10K type strain sequencing project: providing services to taxonomists for standard genome sequencing and annotation.</title>
        <authorList>
            <consortium name="The Broad Institute Genomics Platform"/>
            <consortium name="The Broad Institute Genome Sequencing Center for Infectious Disease"/>
            <person name="Wu L."/>
            <person name="Ma J."/>
        </authorList>
    </citation>
    <scope>NUCLEOTIDE SEQUENCE [LARGE SCALE GENOMIC DNA]</scope>
    <source>
        <strain evidence="3">CCM 7224</strain>
    </source>
</reference>
<evidence type="ECO:0000256" key="1">
    <source>
        <dbReference type="SAM" id="MobiDB-lite"/>
    </source>
</evidence>
<keyword evidence="3" id="KW-1185">Reference proteome</keyword>
<gene>
    <name evidence="2" type="ORF">ACFPFX_11080</name>
</gene>